<keyword evidence="5" id="KW-0560">Oxidoreductase</keyword>
<reference evidence="9" key="1">
    <citation type="submission" date="2011-05" db="EMBL/GenBank/DDBJ databases">
        <authorList>
            <person name="Richards S.R."/>
            <person name="Qu J."/>
            <person name="Jiang H."/>
            <person name="Jhangiani S.N."/>
            <person name="Agravi P."/>
            <person name="Goodspeed R."/>
            <person name="Gross S."/>
            <person name="Mandapat C."/>
            <person name="Jackson L."/>
            <person name="Mathew T."/>
            <person name="Pu L."/>
            <person name="Thornton R."/>
            <person name="Saada N."/>
            <person name="Wilczek-Boney K.B."/>
            <person name="Lee S."/>
            <person name="Kovar C."/>
            <person name="Wu Y."/>
            <person name="Scherer S.E."/>
            <person name="Worley K.C."/>
            <person name="Muzny D.M."/>
            <person name="Gibbs R."/>
        </authorList>
    </citation>
    <scope>NUCLEOTIDE SEQUENCE</scope>
    <source>
        <strain evidence="9">Brora</strain>
    </source>
</reference>
<dbReference type="PhylomeDB" id="T1J3U2"/>
<evidence type="ECO:0000256" key="7">
    <source>
        <dbReference type="ARBA" id="ARBA00023033"/>
    </source>
</evidence>
<dbReference type="HOGENOM" id="CLU_001570_5_2_1"/>
<dbReference type="PANTHER" id="PTHR24302">
    <property type="entry name" value="CYTOCHROME P450 FAMILY 3"/>
    <property type="match status" value="1"/>
</dbReference>
<dbReference type="GO" id="GO:0016705">
    <property type="term" value="F:oxidoreductase activity, acting on paired donors, with incorporation or reduction of molecular oxygen"/>
    <property type="evidence" value="ECO:0007669"/>
    <property type="project" value="InterPro"/>
</dbReference>
<dbReference type="OMA" id="RVEWISF"/>
<dbReference type="AlphaFoldDB" id="T1J3U2"/>
<evidence type="ECO:0000256" key="4">
    <source>
        <dbReference type="ARBA" id="ARBA00022723"/>
    </source>
</evidence>
<dbReference type="EnsemblMetazoa" id="SMAR008263-RA">
    <property type="protein sequence ID" value="SMAR008263-PA"/>
    <property type="gene ID" value="SMAR008263"/>
</dbReference>
<keyword evidence="4" id="KW-0479">Metal-binding</keyword>
<dbReference type="PANTHER" id="PTHR24302:SF15">
    <property type="entry name" value="FATTY-ACID PEROXYGENASE"/>
    <property type="match status" value="1"/>
</dbReference>
<keyword evidence="7" id="KW-0503">Monooxygenase</keyword>
<evidence type="ECO:0000256" key="1">
    <source>
        <dbReference type="ARBA" id="ARBA00001971"/>
    </source>
</evidence>
<dbReference type="InterPro" id="IPR001128">
    <property type="entry name" value="Cyt_P450"/>
</dbReference>
<evidence type="ECO:0000256" key="6">
    <source>
        <dbReference type="ARBA" id="ARBA00023004"/>
    </source>
</evidence>
<evidence type="ECO:0000313" key="9">
    <source>
        <dbReference type="Proteomes" id="UP000014500"/>
    </source>
</evidence>
<keyword evidence="3" id="KW-0349">Heme</keyword>
<comment type="similarity">
    <text evidence="2">Belongs to the cytochrome P450 family.</text>
</comment>
<dbReference type="InterPro" id="IPR036396">
    <property type="entry name" value="Cyt_P450_sf"/>
</dbReference>
<evidence type="ECO:0000313" key="8">
    <source>
        <dbReference type="EnsemblMetazoa" id="SMAR008263-PA"/>
    </source>
</evidence>
<organism evidence="8 9">
    <name type="scientific">Strigamia maritima</name>
    <name type="common">European centipede</name>
    <name type="synonym">Geophilus maritimus</name>
    <dbReference type="NCBI Taxonomy" id="126957"/>
    <lineage>
        <taxon>Eukaryota</taxon>
        <taxon>Metazoa</taxon>
        <taxon>Ecdysozoa</taxon>
        <taxon>Arthropoda</taxon>
        <taxon>Myriapoda</taxon>
        <taxon>Chilopoda</taxon>
        <taxon>Pleurostigmophora</taxon>
        <taxon>Geophilomorpha</taxon>
        <taxon>Linotaeniidae</taxon>
        <taxon>Strigamia</taxon>
    </lineage>
</organism>
<dbReference type="GO" id="GO:0020037">
    <property type="term" value="F:heme binding"/>
    <property type="evidence" value="ECO:0007669"/>
    <property type="project" value="InterPro"/>
</dbReference>
<dbReference type="Gene3D" id="1.10.630.10">
    <property type="entry name" value="Cytochrome P450"/>
    <property type="match status" value="1"/>
</dbReference>
<evidence type="ECO:0008006" key="10">
    <source>
        <dbReference type="Google" id="ProtNLM"/>
    </source>
</evidence>
<keyword evidence="9" id="KW-1185">Reference proteome</keyword>
<dbReference type="GO" id="GO:0005506">
    <property type="term" value="F:iron ion binding"/>
    <property type="evidence" value="ECO:0007669"/>
    <property type="project" value="InterPro"/>
</dbReference>
<name>T1J3U2_STRMM</name>
<evidence type="ECO:0000256" key="5">
    <source>
        <dbReference type="ARBA" id="ARBA00023002"/>
    </source>
</evidence>
<dbReference type="Pfam" id="PF00067">
    <property type="entry name" value="p450"/>
    <property type="match status" value="1"/>
</dbReference>
<evidence type="ECO:0000256" key="3">
    <source>
        <dbReference type="ARBA" id="ARBA00022617"/>
    </source>
</evidence>
<dbReference type="STRING" id="126957.T1J3U2"/>
<evidence type="ECO:0000256" key="2">
    <source>
        <dbReference type="ARBA" id="ARBA00010617"/>
    </source>
</evidence>
<dbReference type="InterPro" id="IPR002402">
    <property type="entry name" value="Cyt_P450_E_grp-II"/>
</dbReference>
<proteinExistence type="inferred from homology"/>
<dbReference type="GO" id="GO:0008395">
    <property type="term" value="F:steroid hydroxylase activity"/>
    <property type="evidence" value="ECO:0007669"/>
    <property type="project" value="TreeGrafter"/>
</dbReference>
<dbReference type="eggNOG" id="KOG0158">
    <property type="taxonomic scope" value="Eukaryota"/>
</dbReference>
<protein>
    <recommendedName>
        <fullName evidence="10">Cytochrome P450</fullName>
    </recommendedName>
</protein>
<keyword evidence="6" id="KW-0408">Iron</keyword>
<reference evidence="8" key="2">
    <citation type="submission" date="2015-02" db="UniProtKB">
        <authorList>
            <consortium name="EnsemblMetazoa"/>
        </authorList>
    </citation>
    <scope>IDENTIFICATION</scope>
</reference>
<dbReference type="PRINTS" id="PR00464">
    <property type="entry name" value="EP450II"/>
</dbReference>
<accession>T1J3U2</accession>
<dbReference type="InterPro" id="IPR050705">
    <property type="entry name" value="Cytochrome_P450_3A"/>
</dbReference>
<dbReference type="EMBL" id="JH431831">
    <property type="status" value="NOT_ANNOTATED_CDS"/>
    <property type="molecule type" value="Genomic_DNA"/>
</dbReference>
<dbReference type="Proteomes" id="UP000014500">
    <property type="component" value="Unassembled WGS sequence"/>
</dbReference>
<comment type="cofactor">
    <cofactor evidence="1">
        <name>heme</name>
        <dbReference type="ChEBI" id="CHEBI:30413"/>
    </cofactor>
</comment>
<sequence>MFSNLIQEYFWETFGTTIVYSRYLTWTFDYWKKQGVPGNKPRPFLGTIKSPENRTLQDQDYANHKKYGRVYGSFEGRIPVLHINDPEMIEQAFVKDASIFTDRRSEKMFEDTPVIGKALTFLKGAEWKKTRAILTPTFSSRKLKQMFPLILACLNTFIQSLEKYAEKNELINAKNIFSSFTLDVIASCVFAIKTDSIKNPENEFKVATENVMADPPTEPFFSWFVKNPFEYFKETAENMIDMRKTKQKPRRCDFLDVLLQAEAAENKSMFCK</sequence>
<dbReference type="SUPFAM" id="SSF48264">
    <property type="entry name" value="Cytochrome P450"/>
    <property type="match status" value="1"/>
</dbReference>